<dbReference type="Proteomes" id="UP000178449">
    <property type="component" value="Unassembled WGS sequence"/>
</dbReference>
<feature type="domain" description="OB" evidence="1">
    <location>
        <begin position="36"/>
        <end position="105"/>
    </location>
</feature>
<accession>A0A1F6GF06</accession>
<protein>
    <recommendedName>
        <fullName evidence="1">OB domain-containing protein</fullName>
    </recommendedName>
</protein>
<dbReference type="AlphaFoldDB" id="A0A1F6GF06"/>
<dbReference type="STRING" id="1817772.A2527_03815"/>
<reference evidence="2 3" key="1">
    <citation type="journal article" date="2016" name="Nat. Commun.">
        <title>Thousands of microbial genomes shed light on interconnected biogeochemical processes in an aquifer system.</title>
        <authorList>
            <person name="Anantharaman K."/>
            <person name="Brown C.T."/>
            <person name="Hug L.A."/>
            <person name="Sharon I."/>
            <person name="Castelle C.J."/>
            <person name="Probst A.J."/>
            <person name="Thomas B.C."/>
            <person name="Singh A."/>
            <person name="Wilkins M.J."/>
            <person name="Karaoz U."/>
            <person name="Brodie E.L."/>
            <person name="Williams K.H."/>
            <person name="Hubbard S.S."/>
            <person name="Banfield J.F."/>
        </authorList>
    </citation>
    <scope>NUCLEOTIDE SEQUENCE [LARGE SCALE GENOMIC DNA]</scope>
</reference>
<dbReference type="EMBL" id="MFNE01000010">
    <property type="protein sequence ID" value="OGG96694.1"/>
    <property type="molecule type" value="Genomic_DNA"/>
</dbReference>
<organism evidence="2 3">
    <name type="scientific">Candidatus Lambdaproteobacteria bacterium RIFOXYD2_FULL_50_16</name>
    <dbReference type="NCBI Taxonomy" id="1817772"/>
    <lineage>
        <taxon>Bacteria</taxon>
        <taxon>Pseudomonadati</taxon>
        <taxon>Pseudomonadota</taxon>
        <taxon>Candidatus Lambdaproteobacteria</taxon>
    </lineage>
</organism>
<evidence type="ECO:0000259" key="1">
    <source>
        <dbReference type="Pfam" id="PF01336"/>
    </source>
</evidence>
<evidence type="ECO:0000313" key="3">
    <source>
        <dbReference type="Proteomes" id="UP000178449"/>
    </source>
</evidence>
<gene>
    <name evidence="2" type="ORF">A2527_03815</name>
</gene>
<proteinExistence type="predicted"/>
<comment type="caution">
    <text evidence="2">The sequence shown here is derived from an EMBL/GenBank/DDBJ whole genome shotgun (WGS) entry which is preliminary data.</text>
</comment>
<dbReference type="GO" id="GO:0003676">
    <property type="term" value="F:nucleic acid binding"/>
    <property type="evidence" value="ECO:0007669"/>
    <property type="project" value="InterPro"/>
</dbReference>
<dbReference type="Pfam" id="PF01336">
    <property type="entry name" value="tRNA_anti-codon"/>
    <property type="match status" value="1"/>
</dbReference>
<dbReference type="CDD" id="cd04485">
    <property type="entry name" value="DnaE_OBF"/>
    <property type="match status" value="1"/>
</dbReference>
<sequence length="123" mass="13285">MAILKEEAWVYPVPPSGLVSSERLTEVPAGRFIAFFGRVLAKQSPGTAKGRLVVTLEDEAGSLQLVIDPKTYGHLGGIMDSQSFLCVFGRLDRREGAPALKVTQVFRLSLSPGFPPQTGCKPQ</sequence>
<name>A0A1F6GF06_9PROT</name>
<dbReference type="InterPro" id="IPR004365">
    <property type="entry name" value="NA-bd_OB_tRNA"/>
</dbReference>
<evidence type="ECO:0000313" key="2">
    <source>
        <dbReference type="EMBL" id="OGG96694.1"/>
    </source>
</evidence>